<dbReference type="EMBL" id="FQUP01000001">
    <property type="protein sequence ID" value="SHE56932.1"/>
    <property type="molecule type" value="Genomic_DNA"/>
</dbReference>
<keyword evidence="11" id="KW-1185">Reference proteome</keyword>
<feature type="transmembrane region" description="Helical" evidence="7">
    <location>
        <begin position="308"/>
        <end position="328"/>
    </location>
</feature>
<gene>
    <name evidence="10" type="ORF">SAMN02745157_0466</name>
</gene>
<dbReference type="InterPro" id="IPR003945">
    <property type="entry name" value="NU5C-like"/>
</dbReference>
<dbReference type="NCBIfam" id="NF005141">
    <property type="entry name" value="PRK06590.1"/>
    <property type="match status" value="1"/>
</dbReference>
<proteinExistence type="predicted"/>
<evidence type="ECO:0000256" key="5">
    <source>
        <dbReference type="RuleBase" id="RU000320"/>
    </source>
</evidence>
<dbReference type="GO" id="GO:0015990">
    <property type="term" value="P:electron transport coupled proton transport"/>
    <property type="evidence" value="ECO:0007669"/>
    <property type="project" value="TreeGrafter"/>
</dbReference>
<feature type="transmembrane region" description="Helical" evidence="7">
    <location>
        <begin position="368"/>
        <end position="394"/>
    </location>
</feature>
<dbReference type="PRINTS" id="PR01434">
    <property type="entry name" value="NADHDHGNASE5"/>
</dbReference>
<dbReference type="GO" id="GO:0003954">
    <property type="term" value="F:NADH dehydrogenase activity"/>
    <property type="evidence" value="ECO:0007669"/>
    <property type="project" value="TreeGrafter"/>
</dbReference>
<evidence type="ECO:0000313" key="11">
    <source>
        <dbReference type="Proteomes" id="UP000184485"/>
    </source>
</evidence>
<accession>A0A1M4UJH5</accession>
<dbReference type="InterPro" id="IPR001750">
    <property type="entry name" value="ND/Mrp_TM"/>
</dbReference>
<dbReference type="InterPro" id="IPR001516">
    <property type="entry name" value="Proton_antipo_N"/>
</dbReference>
<dbReference type="OrthoDB" id="9811798at2"/>
<evidence type="ECO:0000259" key="9">
    <source>
        <dbReference type="Pfam" id="PF00662"/>
    </source>
</evidence>
<dbReference type="RefSeq" id="WP_073051127.1">
    <property type="nucleotide sequence ID" value="NZ_FQUP01000001.1"/>
</dbReference>
<comment type="subcellular location">
    <subcellularLocation>
        <location evidence="1">Endomembrane system</location>
        <topology evidence="1">Multi-pass membrane protein</topology>
    </subcellularLocation>
    <subcellularLocation>
        <location evidence="5">Membrane</location>
        <topology evidence="5">Multi-pass membrane protein</topology>
    </subcellularLocation>
</comment>
<feature type="transmembrane region" description="Helical" evidence="7">
    <location>
        <begin position="114"/>
        <end position="133"/>
    </location>
</feature>
<keyword evidence="4 7" id="KW-0472">Membrane</keyword>
<feature type="transmembrane region" description="Helical" evidence="7">
    <location>
        <begin position="574"/>
        <end position="594"/>
    </location>
</feature>
<dbReference type="PANTHER" id="PTHR42829:SF2">
    <property type="entry name" value="NADH-UBIQUINONE OXIDOREDUCTASE CHAIN 5"/>
    <property type="match status" value="1"/>
</dbReference>
<evidence type="ECO:0000256" key="1">
    <source>
        <dbReference type="ARBA" id="ARBA00004127"/>
    </source>
</evidence>
<dbReference type="PRINTS" id="PR01435">
    <property type="entry name" value="NPOXDRDTASE5"/>
</dbReference>
<evidence type="ECO:0000259" key="8">
    <source>
        <dbReference type="Pfam" id="PF00361"/>
    </source>
</evidence>
<keyword evidence="2 5" id="KW-0812">Transmembrane</keyword>
<feature type="transmembrane region" description="Helical" evidence="7">
    <location>
        <begin position="340"/>
        <end position="361"/>
    </location>
</feature>
<evidence type="ECO:0000256" key="4">
    <source>
        <dbReference type="ARBA" id="ARBA00023136"/>
    </source>
</evidence>
<feature type="transmembrane region" description="Helical" evidence="7">
    <location>
        <begin position="233"/>
        <end position="255"/>
    </location>
</feature>
<feature type="transmembrane region" description="Helical" evidence="7">
    <location>
        <begin position="170"/>
        <end position="187"/>
    </location>
</feature>
<dbReference type="AlphaFoldDB" id="A0A1M4UJH5"/>
<feature type="transmembrane region" description="Helical" evidence="7">
    <location>
        <begin position="437"/>
        <end position="457"/>
    </location>
</feature>
<feature type="domain" description="NADH:quinone oxidoreductase/Mrp antiporter transmembrane" evidence="8">
    <location>
        <begin position="187"/>
        <end position="474"/>
    </location>
</feature>
<sequence>MYSAIVFLPLIGAIIAGVIALSGSYRAAMVGAPAEGSDAGHHDHGDHAHVSHAHDDHGHGAHAHDDHGHGHDDHAPAAPGSRPAEIITTGFLFVSAILSWIAFLTITAPTGEPVFVNVLPWVTSGTLSFNWSFRIDTLTSVMLILVTTVSSLVHLYSWGYMAHDEHRPRFFGYLSLFTFAMLMLVTSDNLVQMFFGWEGVGLASYLLIGFWYQRPSANAAAIKAFVVNRVGDFGFAVGIFGVFVLFNSVDFQTIFANAGGAVGTKMHFLSWDFDALTTVCLLLFVGAMGKSAQFLLHTWLPDAMEGPTPVSALIHAATMVTAGVFMVARMSPLFGLSETALTMVTFFGATTCFFAATIGLVQNDIKRVIAYSTCSQLGYMFVGLGTGAFATGIFHLLTHGFFKALLFLCAGSVIHAVSGEQDMRKMGGLRKHLPITYWAMIAGTLAITGFPFTAGYFSKDAIIEAAYVAENPLAGYAWFMTVAAALLTSFYSWRLIFMTFHGKPRASAEVMAHVHESPKPMTIPLIVLSLGALFAGMIFENRFIGEAYAEFWKSALFTNPDNHVLHNMHEMSELVKLAPTVMMVIGFLLTYWFYIRSPEVPKRLAEEQPLLYRFLLNKWYFDELYDFLFVRPVKWLGRFLWKKGDGWLIDGFGPDGISARVVDVTKRVVRLETGYVYHYAFAMLIGVSALVTWMMFAR</sequence>
<dbReference type="GO" id="GO:0012505">
    <property type="term" value="C:endomembrane system"/>
    <property type="evidence" value="ECO:0007669"/>
    <property type="project" value="UniProtKB-SubCell"/>
</dbReference>
<feature type="transmembrane region" description="Helical" evidence="7">
    <location>
        <begin position="139"/>
        <end position="158"/>
    </location>
</feature>
<name>A0A1M4UJH5_9HYPH</name>
<dbReference type="InterPro" id="IPR018393">
    <property type="entry name" value="NADHpl_OxRdtase_5_subgr"/>
</dbReference>
<feature type="domain" description="NADH-Ubiquinone oxidoreductase (complex I) chain 5 N-terminal" evidence="9">
    <location>
        <begin position="121"/>
        <end position="171"/>
    </location>
</feature>
<evidence type="ECO:0000256" key="3">
    <source>
        <dbReference type="ARBA" id="ARBA00022989"/>
    </source>
</evidence>
<evidence type="ECO:0000313" key="10">
    <source>
        <dbReference type="EMBL" id="SHE56932.1"/>
    </source>
</evidence>
<feature type="transmembrane region" description="Helical" evidence="7">
    <location>
        <begin position="521"/>
        <end position="539"/>
    </location>
</feature>
<dbReference type="GO" id="GO:0016020">
    <property type="term" value="C:membrane"/>
    <property type="evidence" value="ECO:0007669"/>
    <property type="project" value="UniProtKB-SubCell"/>
</dbReference>
<feature type="transmembrane region" description="Helical" evidence="7">
    <location>
        <begin position="193"/>
        <end position="212"/>
    </location>
</feature>
<evidence type="ECO:0000256" key="6">
    <source>
        <dbReference type="SAM" id="MobiDB-lite"/>
    </source>
</evidence>
<feature type="transmembrane region" description="Helical" evidence="7">
    <location>
        <begin position="400"/>
        <end position="417"/>
    </location>
</feature>
<dbReference type="PANTHER" id="PTHR42829">
    <property type="entry name" value="NADH-UBIQUINONE OXIDOREDUCTASE CHAIN 5"/>
    <property type="match status" value="1"/>
</dbReference>
<feature type="transmembrane region" description="Helical" evidence="7">
    <location>
        <begin position="275"/>
        <end position="296"/>
    </location>
</feature>
<dbReference type="NCBIfam" id="TIGR01974">
    <property type="entry name" value="NDH_I_L"/>
    <property type="match status" value="1"/>
</dbReference>
<feature type="transmembrane region" description="Helical" evidence="7">
    <location>
        <begin position="676"/>
        <end position="696"/>
    </location>
</feature>
<keyword evidence="3 7" id="KW-1133">Transmembrane helix</keyword>
<dbReference type="STRING" id="1122133.SAMN02745157_0466"/>
<evidence type="ECO:0000256" key="2">
    <source>
        <dbReference type="ARBA" id="ARBA00022692"/>
    </source>
</evidence>
<evidence type="ECO:0000256" key="7">
    <source>
        <dbReference type="SAM" id="Phobius"/>
    </source>
</evidence>
<dbReference type="Pfam" id="PF00662">
    <property type="entry name" value="Proton_antipo_N"/>
    <property type="match status" value="1"/>
</dbReference>
<feature type="transmembrane region" description="Helical" evidence="7">
    <location>
        <begin position="477"/>
        <end position="500"/>
    </location>
</feature>
<feature type="region of interest" description="Disordered" evidence="6">
    <location>
        <begin position="33"/>
        <end position="79"/>
    </location>
</feature>
<reference evidence="10 11" key="1">
    <citation type="submission" date="2016-11" db="EMBL/GenBank/DDBJ databases">
        <authorList>
            <person name="Jaros S."/>
            <person name="Januszkiewicz K."/>
            <person name="Wedrychowicz H."/>
        </authorList>
    </citation>
    <scope>NUCLEOTIDE SEQUENCE [LARGE SCALE GENOMIC DNA]</scope>
    <source>
        <strain evidence="10 11">DSM 19436</strain>
    </source>
</reference>
<organism evidence="10 11">
    <name type="scientific">Kaistia soli DSM 19436</name>
    <dbReference type="NCBI Taxonomy" id="1122133"/>
    <lineage>
        <taxon>Bacteria</taxon>
        <taxon>Pseudomonadati</taxon>
        <taxon>Pseudomonadota</taxon>
        <taxon>Alphaproteobacteria</taxon>
        <taxon>Hyphomicrobiales</taxon>
        <taxon>Kaistiaceae</taxon>
        <taxon>Kaistia</taxon>
    </lineage>
</organism>
<protein>
    <submittedName>
        <fullName evidence="10">NADH dehydrogenase subunit L</fullName>
    </submittedName>
</protein>
<feature type="compositionally biased region" description="Basic and acidic residues" evidence="6">
    <location>
        <begin position="38"/>
        <end position="75"/>
    </location>
</feature>
<dbReference type="GO" id="GO:0042773">
    <property type="term" value="P:ATP synthesis coupled electron transport"/>
    <property type="evidence" value="ECO:0007669"/>
    <property type="project" value="InterPro"/>
</dbReference>
<dbReference type="GO" id="GO:0008137">
    <property type="term" value="F:NADH dehydrogenase (ubiquinone) activity"/>
    <property type="evidence" value="ECO:0007669"/>
    <property type="project" value="InterPro"/>
</dbReference>
<dbReference type="Pfam" id="PF00361">
    <property type="entry name" value="Proton_antipo_M"/>
    <property type="match status" value="1"/>
</dbReference>
<dbReference type="Proteomes" id="UP000184485">
    <property type="component" value="Unassembled WGS sequence"/>
</dbReference>
<dbReference type="Gene3D" id="1.20.5.2700">
    <property type="match status" value="1"/>
</dbReference>
<feature type="transmembrane region" description="Helical" evidence="7">
    <location>
        <begin position="86"/>
        <end position="107"/>
    </location>
</feature>